<accession>A0A4D6KEW0</accession>
<dbReference type="Pfam" id="PF23430">
    <property type="entry name" value="DUF7117"/>
    <property type="match status" value="1"/>
</dbReference>
<name>A0A4D6KEW0_9EURY</name>
<dbReference type="EMBL" id="CP039375">
    <property type="protein sequence ID" value="QCD66740.1"/>
    <property type="molecule type" value="Genomic_DNA"/>
</dbReference>
<protein>
    <submittedName>
        <fullName evidence="1">TFIIB-type zinc ribbon-containing protein</fullName>
    </submittedName>
</protein>
<dbReference type="KEGG" id="halz:E5139_14195"/>
<dbReference type="AlphaFoldDB" id="A0A4D6KEW0"/>
<organism evidence="1 2">
    <name type="scientific">Halomicrobium mukohataei</name>
    <dbReference type="NCBI Taxonomy" id="57705"/>
    <lineage>
        <taxon>Archaea</taxon>
        <taxon>Methanobacteriati</taxon>
        <taxon>Methanobacteriota</taxon>
        <taxon>Stenosarchaea group</taxon>
        <taxon>Halobacteria</taxon>
        <taxon>Halobacteriales</taxon>
        <taxon>Haloarculaceae</taxon>
        <taxon>Halomicrobium</taxon>
    </lineage>
</organism>
<dbReference type="GeneID" id="42180113"/>
<gene>
    <name evidence="1" type="ORF">E5139_14195</name>
</gene>
<evidence type="ECO:0000313" key="2">
    <source>
        <dbReference type="Proteomes" id="UP000297053"/>
    </source>
</evidence>
<proteinExistence type="predicted"/>
<evidence type="ECO:0000313" key="1">
    <source>
        <dbReference type="EMBL" id="QCD66740.1"/>
    </source>
</evidence>
<reference evidence="1 2" key="1">
    <citation type="submission" date="2019-04" db="EMBL/GenBank/DDBJ databases">
        <title>Complete genome sequence of Arthrobacter sp. ZXY-2 associated with effective atrazine degradation and salt adaptation.</title>
        <authorList>
            <person name="Zhao X."/>
        </authorList>
    </citation>
    <scope>NUCLEOTIDE SEQUENCE [LARGE SCALE GENOMIC DNA]</scope>
    <source>
        <strain evidence="2">ZP60</strain>
    </source>
</reference>
<reference evidence="1 2" key="2">
    <citation type="submission" date="2019-04" db="EMBL/GenBank/DDBJ databases">
        <authorList>
            <person name="Yang S."/>
            <person name="Wei W."/>
        </authorList>
    </citation>
    <scope>NUCLEOTIDE SEQUENCE [LARGE SCALE GENOMIC DNA]</scope>
    <source>
        <strain evidence="2">ZP60</strain>
    </source>
</reference>
<dbReference type="InterPro" id="IPR055541">
    <property type="entry name" value="DUF7117"/>
</dbReference>
<dbReference type="RefSeq" id="WP_015763167.1">
    <property type="nucleotide sequence ID" value="NZ_CP039375.1"/>
</dbReference>
<dbReference type="OMA" id="CGTRWSY"/>
<sequence>MKVRGHRECKACGSRWSYYETASVECPDCGSLRSVGVDDRTRHTNAPVEYDLTPVRGSIDEQPLEEIATDAAERSSEYVRRRGFVDGGSLLALDETFVAATELRHVASEIARTLQPTDAQELYFVTLLRGADEGERPEPRAVPSGLRPSYGLAMTAAVEAYQRDLRAHLDDEPDPQARSLSGRIRDHRKRIEALDGDVDPKDADRLVHAARDLGRYLAEGDESALVTADNWLNGLDG</sequence>
<dbReference type="Proteomes" id="UP000297053">
    <property type="component" value="Chromosome"/>
</dbReference>